<feature type="chain" id="PRO_5035290490" evidence="1">
    <location>
        <begin position="22"/>
        <end position="185"/>
    </location>
</feature>
<reference evidence="2" key="1">
    <citation type="journal article" date="2021" name="Sci. Adv.">
        <title>The American lobster genome reveals insights on longevity, neural, and immune adaptations.</title>
        <authorList>
            <person name="Polinski J.M."/>
            <person name="Zimin A.V."/>
            <person name="Clark K.F."/>
            <person name="Kohn A.B."/>
            <person name="Sadowski N."/>
            <person name="Timp W."/>
            <person name="Ptitsyn A."/>
            <person name="Khanna P."/>
            <person name="Romanova D.Y."/>
            <person name="Williams P."/>
            <person name="Greenwood S.J."/>
            <person name="Moroz L.L."/>
            <person name="Walt D.R."/>
            <person name="Bodnar A.G."/>
        </authorList>
    </citation>
    <scope>NUCLEOTIDE SEQUENCE</scope>
    <source>
        <strain evidence="2">GMGI-L3</strain>
    </source>
</reference>
<protein>
    <submittedName>
        <fullName evidence="2">Phosphatidylethanolamine-binding protein 4-like</fullName>
    </submittedName>
</protein>
<dbReference type="AlphaFoldDB" id="A0A8J5TK42"/>
<dbReference type="Pfam" id="PF01161">
    <property type="entry name" value="PBP"/>
    <property type="match status" value="1"/>
</dbReference>
<keyword evidence="3" id="KW-1185">Reference proteome</keyword>
<dbReference type="PANTHER" id="PTHR11362">
    <property type="entry name" value="PHOSPHATIDYLETHANOLAMINE-BINDING PROTEIN"/>
    <property type="match status" value="1"/>
</dbReference>
<keyword evidence="1" id="KW-0732">Signal</keyword>
<feature type="signal peptide" evidence="1">
    <location>
        <begin position="1"/>
        <end position="21"/>
    </location>
</feature>
<dbReference type="CDD" id="cd00866">
    <property type="entry name" value="PEBP_euk"/>
    <property type="match status" value="1"/>
</dbReference>
<dbReference type="PANTHER" id="PTHR11362:SF82">
    <property type="entry name" value="PHOSPHATIDYLETHANOLAMINE-BINDING PROTEIN 4"/>
    <property type="match status" value="1"/>
</dbReference>
<evidence type="ECO:0000313" key="3">
    <source>
        <dbReference type="Proteomes" id="UP000747542"/>
    </source>
</evidence>
<evidence type="ECO:0000313" key="2">
    <source>
        <dbReference type="EMBL" id="KAG7176581.1"/>
    </source>
</evidence>
<dbReference type="OrthoDB" id="2153661at2759"/>
<accession>A0A8J5TK42</accession>
<evidence type="ECO:0000256" key="1">
    <source>
        <dbReference type="SAM" id="SignalP"/>
    </source>
</evidence>
<proteinExistence type="predicted"/>
<name>A0A8J5TK42_HOMAM</name>
<dbReference type="EMBL" id="JAHLQT010003055">
    <property type="protein sequence ID" value="KAG7176581.1"/>
    <property type="molecule type" value="Genomic_DNA"/>
</dbReference>
<dbReference type="InterPro" id="IPR035810">
    <property type="entry name" value="PEBP_euk"/>
</dbReference>
<comment type="caution">
    <text evidence="2">The sequence shown here is derived from an EMBL/GenBank/DDBJ whole genome shotgun (WGS) entry which is preliminary data.</text>
</comment>
<dbReference type="InterPro" id="IPR008914">
    <property type="entry name" value="PEBP"/>
</dbReference>
<sequence length="185" mass="20336">MLCDSIKTLLLVVVVCSPVLATTCQLKKPTFGCSNLPKLTVDFEQVTIESCGNNHTKTLFSKLLAVSFDGLAERKTYALVMVDPDAPGSGEGEAYLHWLHTGVKGSGLAQGNITSGNTIMSYARPTPPSGTGVHRYIFYLYEESNKDITFQTISKRGKFNLHKYAQKNELCGPIAENMFTTQYNE</sequence>
<organism evidence="2 3">
    <name type="scientific">Homarus americanus</name>
    <name type="common">American lobster</name>
    <dbReference type="NCBI Taxonomy" id="6706"/>
    <lineage>
        <taxon>Eukaryota</taxon>
        <taxon>Metazoa</taxon>
        <taxon>Ecdysozoa</taxon>
        <taxon>Arthropoda</taxon>
        <taxon>Crustacea</taxon>
        <taxon>Multicrustacea</taxon>
        <taxon>Malacostraca</taxon>
        <taxon>Eumalacostraca</taxon>
        <taxon>Eucarida</taxon>
        <taxon>Decapoda</taxon>
        <taxon>Pleocyemata</taxon>
        <taxon>Astacidea</taxon>
        <taxon>Nephropoidea</taxon>
        <taxon>Nephropidae</taxon>
        <taxon>Homarus</taxon>
    </lineage>
</organism>
<dbReference type="Proteomes" id="UP000747542">
    <property type="component" value="Unassembled WGS sequence"/>
</dbReference>
<gene>
    <name evidence="2" type="primary">Pebp4-L</name>
    <name evidence="2" type="ORF">Hamer_G015382</name>
</gene>